<dbReference type="EMBL" id="JACOQI010000002">
    <property type="protein sequence ID" value="MBC5769245.1"/>
    <property type="molecule type" value="Genomic_DNA"/>
</dbReference>
<sequence length="344" mass="38256">MQGIPLNERKRLGALLDDRPQTEVMAMIPQFSQAETDNFVAPPAQIPEALGVLMFNMERGVNLPEIQEFLRDCPDIQPFDVILANELDDGCARSGNKNTARELAQAFGLNYAWGLEFIELVNDENAKGFHGNAVFSRWPIRRAGVIRLPEQYNWYFDRQKRIGGRLAVFAELDVGGQPVGAVSIHLENRTHGEGRKAQMAAILEAVRKELPDMPLILGGDLNTNTFDGRAKEDIGAIAADPALRRRCLEDVGSFEPLLPLCAADGYEIVPKEPRLTRRKPLPNGDSLPLRLDWILLKGVTASESRMISTAKEDLTYAKPGSALERFQGAELSDHNAVWAMCRLR</sequence>
<accession>A0A923MEI1</accession>
<name>A0A923MEI1_9FIRM</name>
<dbReference type="Proteomes" id="UP000620327">
    <property type="component" value="Unassembled WGS sequence"/>
</dbReference>
<dbReference type="InterPro" id="IPR005135">
    <property type="entry name" value="Endo/exonuclease/phosphatase"/>
</dbReference>
<dbReference type="GO" id="GO:0016020">
    <property type="term" value="C:membrane"/>
    <property type="evidence" value="ECO:0007669"/>
    <property type="project" value="GOC"/>
</dbReference>
<dbReference type="AlphaFoldDB" id="A0A923MEI1"/>
<organism evidence="2 3">
    <name type="scientific">Dysosmobacter segnis</name>
    <dbReference type="NCBI Taxonomy" id="2763042"/>
    <lineage>
        <taxon>Bacteria</taxon>
        <taxon>Bacillati</taxon>
        <taxon>Bacillota</taxon>
        <taxon>Clostridia</taxon>
        <taxon>Eubacteriales</taxon>
        <taxon>Oscillospiraceae</taxon>
        <taxon>Dysosmobacter</taxon>
    </lineage>
</organism>
<reference evidence="2" key="1">
    <citation type="submission" date="2020-08" db="EMBL/GenBank/DDBJ databases">
        <title>Genome public.</title>
        <authorList>
            <person name="Liu C."/>
            <person name="Sun Q."/>
        </authorList>
    </citation>
    <scope>NUCLEOTIDE SEQUENCE</scope>
    <source>
        <strain evidence="2">BX15</strain>
    </source>
</reference>
<evidence type="ECO:0000259" key="1">
    <source>
        <dbReference type="Pfam" id="PF03372"/>
    </source>
</evidence>
<dbReference type="InterPro" id="IPR051916">
    <property type="entry name" value="GPI-anchor_lipid_remodeler"/>
</dbReference>
<dbReference type="PANTHER" id="PTHR14859">
    <property type="entry name" value="CALCOFLUOR WHITE HYPERSENSITIVE PROTEIN PRECURSOR"/>
    <property type="match status" value="1"/>
</dbReference>
<evidence type="ECO:0000313" key="3">
    <source>
        <dbReference type="Proteomes" id="UP000620327"/>
    </source>
</evidence>
<proteinExistence type="predicted"/>
<dbReference type="Gene3D" id="3.60.10.10">
    <property type="entry name" value="Endonuclease/exonuclease/phosphatase"/>
    <property type="match status" value="1"/>
</dbReference>
<comment type="caution">
    <text evidence="2">The sequence shown here is derived from an EMBL/GenBank/DDBJ whole genome shotgun (WGS) entry which is preliminary data.</text>
</comment>
<dbReference type="GO" id="GO:0003824">
    <property type="term" value="F:catalytic activity"/>
    <property type="evidence" value="ECO:0007669"/>
    <property type="project" value="InterPro"/>
</dbReference>
<dbReference type="RefSeq" id="WP_187013629.1">
    <property type="nucleotide sequence ID" value="NZ_JACOQI010000002.1"/>
</dbReference>
<dbReference type="SUPFAM" id="SSF56219">
    <property type="entry name" value="DNase I-like"/>
    <property type="match status" value="1"/>
</dbReference>
<evidence type="ECO:0000313" key="2">
    <source>
        <dbReference type="EMBL" id="MBC5769245.1"/>
    </source>
</evidence>
<keyword evidence="3" id="KW-1185">Reference proteome</keyword>
<dbReference type="GO" id="GO:0006506">
    <property type="term" value="P:GPI anchor biosynthetic process"/>
    <property type="evidence" value="ECO:0007669"/>
    <property type="project" value="TreeGrafter"/>
</dbReference>
<feature type="domain" description="Endonuclease/exonuclease/phosphatase" evidence="1">
    <location>
        <begin position="66"/>
        <end position="298"/>
    </location>
</feature>
<dbReference type="Pfam" id="PF03372">
    <property type="entry name" value="Exo_endo_phos"/>
    <property type="match status" value="1"/>
</dbReference>
<dbReference type="InterPro" id="IPR036691">
    <property type="entry name" value="Endo/exonu/phosph_ase_sf"/>
</dbReference>
<gene>
    <name evidence="2" type="ORF">H8Z83_02655</name>
</gene>
<dbReference type="PANTHER" id="PTHR14859:SF1">
    <property type="entry name" value="PGAP2-INTERACTING PROTEIN"/>
    <property type="match status" value="1"/>
</dbReference>
<protein>
    <recommendedName>
        <fullName evidence="1">Endonuclease/exonuclease/phosphatase domain-containing protein</fullName>
    </recommendedName>
</protein>